<dbReference type="Proteomes" id="UP001295684">
    <property type="component" value="Unassembled WGS sequence"/>
</dbReference>
<gene>
    <name evidence="1" type="ORF">ECRASSUSDP1_LOCUS8673</name>
</gene>
<dbReference type="EMBL" id="CAMPGE010008493">
    <property type="protein sequence ID" value="CAI2367391.1"/>
    <property type="molecule type" value="Genomic_DNA"/>
</dbReference>
<dbReference type="AlphaFoldDB" id="A0AAD1XE55"/>
<protein>
    <submittedName>
        <fullName evidence="1">Uncharacterized protein</fullName>
    </submittedName>
</protein>
<sequence>MDSLRFIRRVKFLLCNSSVEGVCCINGQYRNFTRKILLNVIHSVLHSRNFMNNKASLGYNRLCMPYNLFNTKLETNKILSLLKPSLKNMNLSQLMR</sequence>
<reference evidence="1" key="1">
    <citation type="submission" date="2023-07" db="EMBL/GenBank/DDBJ databases">
        <authorList>
            <consortium name="AG Swart"/>
            <person name="Singh M."/>
            <person name="Singh A."/>
            <person name="Seah K."/>
            <person name="Emmerich C."/>
        </authorList>
    </citation>
    <scope>NUCLEOTIDE SEQUENCE</scope>
    <source>
        <strain evidence="1">DP1</strain>
    </source>
</reference>
<comment type="caution">
    <text evidence="1">The sequence shown here is derived from an EMBL/GenBank/DDBJ whole genome shotgun (WGS) entry which is preliminary data.</text>
</comment>
<evidence type="ECO:0000313" key="1">
    <source>
        <dbReference type="EMBL" id="CAI2367391.1"/>
    </source>
</evidence>
<organism evidence="1 2">
    <name type="scientific">Euplotes crassus</name>
    <dbReference type="NCBI Taxonomy" id="5936"/>
    <lineage>
        <taxon>Eukaryota</taxon>
        <taxon>Sar</taxon>
        <taxon>Alveolata</taxon>
        <taxon>Ciliophora</taxon>
        <taxon>Intramacronucleata</taxon>
        <taxon>Spirotrichea</taxon>
        <taxon>Hypotrichia</taxon>
        <taxon>Euplotida</taxon>
        <taxon>Euplotidae</taxon>
        <taxon>Moneuplotes</taxon>
    </lineage>
</organism>
<accession>A0AAD1XE55</accession>
<evidence type="ECO:0000313" key="2">
    <source>
        <dbReference type="Proteomes" id="UP001295684"/>
    </source>
</evidence>
<name>A0AAD1XE55_EUPCR</name>
<proteinExistence type="predicted"/>
<keyword evidence="2" id="KW-1185">Reference proteome</keyword>